<dbReference type="GO" id="GO:0015074">
    <property type="term" value="P:DNA integration"/>
    <property type="evidence" value="ECO:0007669"/>
    <property type="project" value="UniProtKB-KW"/>
</dbReference>
<evidence type="ECO:0000259" key="8">
    <source>
        <dbReference type="PROSITE" id="PS51900"/>
    </source>
</evidence>
<dbReference type="AlphaFoldDB" id="A0A4R2SSC7"/>
<reference evidence="9 10" key="1">
    <citation type="submission" date="2019-03" db="EMBL/GenBank/DDBJ databases">
        <title>Genomic Encyclopedia of Type Strains, Phase IV (KMG-IV): sequencing the most valuable type-strain genomes for metagenomic binning, comparative biology and taxonomic classification.</title>
        <authorList>
            <person name="Goeker M."/>
        </authorList>
    </citation>
    <scope>NUCLEOTIDE SEQUENCE [LARGE SCALE GENOMIC DNA]</scope>
    <source>
        <strain evidence="9 10">DSM 100013</strain>
    </source>
</reference>
<dbReference type="PANTHER" id="PTHR30349:SF41">
    <property type="entry name" value="INTEGRASE_RECOMBINASE PROTEIN MJ0367-RELATED"/>
    <property type="match status" value="1"/>
</dbReference>
<dbReference type="PROSITE" id="PS51900">
    <property type="entry name" value="CB"/>
    <property type="match status" value="2"/>
</dbReference>
<keyword evidence="4 6" id="KW-0238">DNA-binding</keyword>
<dbReference type="Gene3D" id="1.10.443.10">
    <property type="entry name" value="Intergrase catalytic core"/>
    <property type="match status" value="1"/>
</dbReference>
<accession>A0A4R2SSC7</accession>
<evidence type="ECO:0000313" key="9">
    <source>
        <dbReference type="EMBL" id="TCP93199.1"/>
    </source>
</evidence>
<keyword evidence="3" id="KW-0229">DNA integration</keyword>
<dbReference type="InterPro" id="IPR011010">
    <property type="entry name" value="DNA_brk_join_enz"/>
</dbReference>
<dbReference type="InterPro" id="IPR013762">
    <property type="entry name" value="Integrase-like_cat_sf"/>
</dbReference>
<evidence type="ECO:0000256" key="5">
    <source>
        <dbReference type="ARBA" id="ARBA00023172"/>
    </source>
</evidence>
<protein>
    <submittedName>
        <fullName evidence="9">Site-specific recombinase XerD</fullName>
    </submittedName>
</protein>
<dbReference type="GO" id="GO:0006310">
    <property type="term" value="P:DNA recombination"/>
    <property type="evidence" value="ECO:0007669"/>
    <property type="project" value="UniProtKB-KW"/>
</dbReference>
<evidence type="ECO:0000256" key="2">
    <source>
        <dbReference type="ARBA" id="ARBA00008857"/>
    </source>
</evidence>
<dbReference type="CDD" id="cd01188">
    <property type="entry name" value="INT_RitA_C_like"/>
    <property type="match status" value="1"/>
</dbReference>
<sequence>MNMTTISLKQLISSVESHLSASGYSKNTINRYRSCWRKILKRCSIYGIEEFSYKKCLSFIQEEYNIPSLENLKHHHVFYLRTIKVLNEYALYGKILKCHQKLGVQVVSEFADILSEFLNTGLESGLTKRTIEGKSIQLTSFLNYIEKIGIRKISLLEPEPILSYVKYISEKGYSTSTRSGILFTLRNFLSFLYEKKYITTPMQQLFPVIFSNKMERIPSYYNEDELKKILSHVNRDKDIGKRDYLILLLAIQLGIRAGDIRLMKLEFIKWSKNTIEFIQQKTGNPIQIPLPDNIKYAIIDYIKNGRPKGESHYIFLRHRAPFVPYGSTNVFHYVITRYMDEAMVSYSDRKHGLHSMRHSLASNLLKNNTPYPVITGILGHENTSTTRLYLSIDIEQLRSVALEVAYEE</sequence>
<gene>
    <name evidence="9" type="ORF">EDD79_10871</name>
</gene>
<dbReference type="PANTHER" id="PTHR30349">
    <property type="entry name" value="PHAGE INTEGRASE-RELATED"/>
    <property type="match status" value="1"/>
</dbReference>
<dbReference type="EMBL" id="SLYC01000087">
    <property type="protein sequence ID" value="TCP93199.1"/>
    <property type="molecule type" value="Genomic_DNA"/>
</dbReference>
<evidence type="ECO:0000256" key="3">
    <source>
        <dbReference type="ARBA" id="ARBA00022908"/>
    </source>
</evidence>
<dbReference type="GO" id="GO:0003677">
    <property type="term" value="F:DNA binding"/>
    <property type="evidence" value="ECO:0007669"/>
    <property type="project" value="UniProtKB-UniRule"/>
</dbReference>
<evidence type="ECO:0000256" key="6">
    <source>
        <dbReference type="PROSITE-ProRule" id="PRU01248"/>
    </source>
</evidence>
<dbReference type="InterPro" id="IPR050090">
    <property type="entry name" value="Tyrosine_recombinase_XerCD"/>
</dbReference>
<evidence type="ECO:0000313" key="10">
    <source>
        <dbReference type="Proteomes" id="UP000295504"/>
    </source>
</evidence>
<feature type="domain" description="Core-binding (CB)" evidence="8">
    <location>
        <begin position="108"/>
        <end position="193"/>
    </location>
</feature>
<evidence type="ECO:0000259" key="7">
    <source>
        <dbReference type="PROSITE" id="PS51898"/>
    </source>
</evidence>
<dbReference type="Proteomes" id="UP000295504">
    <property type="component" value="Unassembled WGS sequence"/>
</dbReference>
<proteinExistence type="inferred from homology"/>
<comment type="caution">
    <text evidence="9">The sequence shown here is derived from an EMBL/GenBank/DDBJ whole genome shotgun (WGS) entry which is preliminary data.</text>
</comment>
<dbReference type="OrthoDB" id="9785687at2"/>
<keyword evidence="5" id="KW-0233">DNA recombination</keyword>
<feature type="domain" description="Tyr recombinase" evidence="7">
    <location>
        <begin position="216"/>
        <end position="402"/>
    </location>
</feature>
<dbReference type="InterPro" id="IPR004107">
    <property type="entry name" value="Integrase_SAM-like_N"/>
</dbReference>
<dbReference type="PROSITE" id="PS51898">
    <property type="entry name" value="TYR_RECOMBINASE"/>
    <property type="match status" value="1"/>
</dbReference>
<dbReference type="InterPro" id="IPR002104">
    <property type="entry name" value="Integrase_catalytic"/>
</dbReference>
<comment type="function">
    <text evidence="1">Site-specific tyrosine recombinase, which acts by catalyzing the cutting and rejoining of the recombining DNA molecules.</text>
</comment>
<evidence type="ECO:0000256" key="1">
    <source>
        <dbReference type="ARBA" id="ARBA00003283"/>
    </source>
</evidence>
<name>A0A4R2SSC7_9FIRM</name>
<evidence type="ECO:0000256" key="4">
    <source>
        <dbReference type="ARBA" id="ARBA00023125"/>
    </source>
</evidence>
<feature type="domain" description="Core-binding (CB)" evidence="8">
    <location>
        <begin position="1"/>
        <end position="44"/>
    </location>
</feature>
<dbReference type="Gene3D" id="1.10.150.130">
    <property type="match status" value="1"/>
</dbReference>
<dbReference type="RefSeq" id="WP_132849885.1">
    <property type="nucleotide sequence ID" value="NZ_CP058648.1"/>
</dbReference>
<dbReference type="SUPFAM" id="SSF56349">
    <property type="entry name" value="DNA breaking-rejoining enzymes"/>
    <property type="match status" value="1"/>
</dbReference>
<organism evidence="9 10">
    <name type="scientific">Serpentinicella alkaliphila</name>
    <dbReference type="NCBI Taxonomy" id="1734049"/>
    <lineage>
        <taxon>Bacteria</taxon>
        <taxon>Bacillati</taxon>
        <taxon>Bacillota</taxon>
        <taxon>Clostridia</taxon>
        <taxon>Peptostreptococcales</taxon>
        <taxon>Natronincolaceae</taxon>
        <taxon>Serpentinicella</taxon>
    </lineage>
</organism>
<dbReference type="InterPro" id="IPR010998">
    <property type="entry name" value="Integrase_recombinase_N"/>
</dbReference>
<keyword evidence="10" id="KW-1185">Reference proteome</keyword>
<dbReference type="Pfam" id="PF00589">
    <property type="entry name" value="Phage_integrase"/>
    <property type="match status" value="1"/>
</dbReference>
<dbReference type="Pfam" id="PF02899">
    <property type="entry name" value="Phage_int_SAM_1"/>
    <property type="match status" value="1"/>
</dbReference>
<comment type="similarity">
    <text evidence="2">Belongs to the 'phage' integrase family.</text>
</comment>
<dbReference type="InterPro" id="IPR044068">
    <property type="entry name" value="CB"/>
</dbReference>